<evidence type="ECO:0000256" key="1">
    <source>
        <dbReference type="ARBA" id="ARBA00002368"/>
    </source>
</evidence>
<gene>
    <name evidence="9" type="primary">pyrC</name>
    <name evidence="12" type="ORF">A8C75_12275</name>
</gene>
<feature type="binding site" evidence="9">
    <location>
        <position position="14"/>
    </location>
    <ligand>
        <name>Zn(2+)</name>
        <dbReference type="ChEBI" id="CHEBI:29105"/>
        <label>1</label>
    </ligand>
</feature>
<dbReference type="GO" id="GO:0008270">
    <property type="term" value="F:zinc ion binding"/>
    <property type="evidence" value="ECO:0007669"/>
    <property type="project" value="UniProtKB-UniRule"/>
</dbReference>
<dbReference type="STRING" id="1821621.A8C75_12275"/>
<feature type="modified residue" description="N6-carboxylysine" evidence="9">
    <location>
        <position position="100"/>
    </location>
</feature>
<comment type="catalytic activity">
    <reaction evidence="9 10">
        <text>(S)-dihydroorotate + H2O = N-carbamoyl-L-aspartate + H(+)</text>
        <dbReference type="Rhea" id="RHEA:24296"/>
        <dbReference type="ChEBI" id="CHEBI:15377"/>
        <dbReference type="ChEBI" id="CHEBI:15378"/>
        <dbReference type="ChEBI" id="CHEBI:30864"/>
        <dbReference type="ChEBI" id="CHEBI:32814"/>
        <dbReference type="EC" id="3.5.2.3"/>
    </reaction>
</comment>
<accession>A0A1A9EZT6</accession>
<evidence type="ECO:0000256" key="10">
    <source>
        <dbReference type="RuleBase" id="RU003440"/>
    </source>
</evidence>
<dbReference type="InterPro" id="IPR002195">
    <property type="entry name" value="Dihydroorotase_CS"/>
</dbReference>
<sequence>MSNQLRIRYPDDWHLHVRDGEVLQKVLPETTRWFRRAIIMPNLKHPVITTAQALDYRAQIDAACPASDPFTPLMTLYLTEKTDPADVRQGFAAGHIVAAKLYPAGATTNSAAGVKNVEAVYDVLAVMEEIGMPLLVHGEVVDADIDIFDREAVFIERTLGPVRSRFPKLKIVLEHVTTSHGIDFVQSCAENTAATITPHHLVINRNAMLVGGIKPHYYCLPVAKRESHRLALRAAATSGDSRFFLGTDSAPHLRSAKESACGCAGIFNVSVCLETLATVFEQENALDKLEAFTSLNGPAFYGLEPNSDYLLLEKTTEAQPLPANVEAQGESILVFDPGFALHWRVRAE</sequence>
<dbReference type="Proteomes" id="UP000078070">
    <property type="component" value="Chromosome"/>
</dbReference>
<feature type="binding site" description="via carbamate group" evidence="9">
    <location>
        <position position="100"/>
    </location>
    <ligand>
        <name>Zn(2+)</name>
        <dbReference type="ChEBI" id="CHEBI:29105"/>
        <label>2</label>
    </ligand>
</feature>
<reference evidence="13" key="1">
    <citation type="submission" date="2016-05" db="EMBL/GenBank/DDBJ databases">
        <authorList>
            <person name="Baek K."/>
            <person name="Yang S.-J."/>
        </authorList>
    </citation>
    <scope>NUCLEOTIDE SEQUENCE [LARGE SCALE GENOMIC DNA]</scope>
    <source>
        <strain evidence="13">ST58-10</strain>
    </source>
</reference>
<feature type="binding site" evidence="9">
    <location>
        <position position="248"/>
    </location>
    <ligand>
        <name>Zn(2+)</name>
        <dbReference type="ChEBI" id="CHEBI:29105"/>
        <label>1</label>
    </ligand>
</feature>
<dbReference type="GO" id="GO:0004151">
    <property type="term" value="F:dihydroorotase activity"/>
    <property type="evidence" value="ECO:0007669"/>
    <property type="project" value="UniProtKB-UniRule"/>
</dbReference>
<evidence type="ECO:0000256" key="3">
    <source>
        <dbReference type="ARBA" id="ARBA00005631"/>
    </source>
</evidence>
<dbReference type="OrthoDB" id="9808095at2"/>
<dbReference type="NCBIfam" id="TIGR00856">
    <property type="entry name" value="pyrC_dimer"/>
    <property type="match status" value="1"/>
</dbReference>
<dbReference type="SUPFAM" id="SSF51556">
    <property type="entry name" value="Metallo-dependent hydrolases"/>
    <property type="match status" value="1"/>
</dbReference>
<comment type="cofactor">
    <cofactor evidence="9 10">
        <name>Zn(2+)</name>
        <dbReference type="ChEBI" id="CHEBI:29105"/>
    </cofactor>
    <text evidence="9 10">Binds 2 Zn(2+) ions per subunit.</text>
</comment>
<dbReference type="UniPathway" id="UPA00070">
    <property type="reaction ID" value="UER00117"/>
</dbReference>
<reference evidence="12 13" key="2">
    <citation type="journal article" date="2018" name="Int. J. Syst. Evol. Microbiol.">
        <title>Marinobacterium aestuarii sp. nov., a benzene-degrading marine bacterium isolated from estuary sediment.</title>
        <authorList>
            <person name="Bae S.S."/>
            <person name="Jung J."/>
            <person name="Chung D."/>
            <person name="Baek K."/>
        </authorList>
    </citation>
    <scope>NUCLEOTIDE SEQUENCE [LARGE SCALE GENOMIC DNA]</scope>
    <source>
        <strain evidence="12 13">ST58-10</strain>
    </source>
</reference>
<feature type="binding site" evidence="9">
    <location>
        <position position="137"/>
    </location>
    <ligand>
        <name>Zn(2+)</name>
        <dbReference type="ChEBI" id="CHEBI:29105"/>
        <label>2</label>
    </ligand>
</feature>
<dbReference type="InterPro" id="IPR004721">
    <property type="entry name" value="DHOdimr"/>
</dbReference>
<keyword evidence="13" id="KW-1185">Reference proteome</keyword>
<dbReference type="CDD" id="cd01294">
    <property type="entry name" value="DHOase"/>
    <property type="match status" value="1"/>
</dbReference>
<dbReference type="EC" id="3.5.2.3" evidence="4 9"/>
<keyword evidence="5 9" id="KW-0479">Metal-binding</keyword>
<dbReference type="PANTHER" id="PTHR43137:SF1">
    <property type="entry name" value="DIHYDROOROTASE"/>
    <property type="match status" value="1"/>
</dbReference>
<dbReference type="InterPro" id="IPR032466">
    <property type="entry name" value="Metal_Hydrolase"/>
</dbReference>
<evidence type="ECO:0000256" key="6">
    <source>
        <dbReference type="ARBA" id="ARBA00022801"/>
    </source>
</evidence>
<name>A0A1A9EZT6_9GAMM</name>
<evidence type="ECO:0000313" key="12">
    <source>
        <dbReference type="EMBL" id="ANG63171.1"/>
    </source>
</evidence>
<keyword evidence="8 9" id="KW-0665">Pyrimidine biosynthesis</keyword>
<dbReference type="GO" id="GO:0005829">
    <property type="term" value="C:cytosol"/>
    <property type="evidence" value="ECO:0007669"/>
    <property type="project" value="TreeGrafter"/>
</dbReference>
<feature type="active site" evidence="9">
    <location>
        <position position="248"/>
    </location>
</feature>
<feature type="binding site" evidence="9">
    <location>
        <begin position="16"/>
        <end position="18"/>
    </location>
    <ligand>
        <name>substrate</name>
    </ligand>
</feature>
<evidence type="ECO:0000256" key="8">
    <source>
        <dbReference type="ARBA" id="ARBA00022975"/>
    </source>
</evidence>
<keyword evidence="6 9" id="KW-0378">Hydrolase</keyword>
<feature type="binding site" evidence="9">
    <location>
        <position position="42"/>
    </location>
    <ligand>
        <name>substrate</name>
    </ligand>
</feature>
<dbReference type="PROSITE" id="PS00483">
    <property type="entry name" value="DIHYDROOROTASE_2"/>
    <property type="match status" value="1"/>
</dbReference>
<dbReference type="GO" id="GO:0006207">
    <property type="term" value="P:'de novo' pyrimidine nucleobase biosynthetic process"/>
    <property type="evidence" value="ECO:0007669"/>
    <property type="project" value="TreeGrafter"/>
</dbReference>
<feature type="binding site" evidence="9">
    <location>
        <position position="16"/>
    </location>
    <ligand>
        <name>Zn(2+)</name>
        <dbReference type="ChEBI" id="CHEBI:29105"/>
        <label>1</label>
    </ligand>
</feature>
<feature type="binding site" evidence="9">
    <location>
        <position position="252"/>
    </location>
    <ligand>
        <name>substrate</name>
    </ligand>
</feature>
<dbReference type="InterPro" id="IPR006680">
    <property type="entry name" value="Amidohydro-rel"/>
</dbReference>
<dbReference type="Gene3D" id="3.20.20.140">
    <property type="entry name" value="Metal-dependent hydrolases"/>
    <property type="match status" value="1"/>
</dbReference>
<evidence type="ECO:0000259" key="11">
    <source>
        <dbReference type="Pfam" id="PF01979"/>
    </source>
</evidence>
<comment type="pathway">
    <text evidence="2 9 10">Pyrimidine metabolism; UMP biosynthesis via de novo pathway; (S)-dihydroorotate from bicarbonate: step 3/3.</text>
</comment>
<evidence type="ECO:0000256" key="4">
    <source>
        <dbReference type="ARBA" id="ARBA00012860"/>
    </source>
</evidence>
<dbReference type="HAMAP" id="MF_00219">
    <property type="entry name" value="PyrC_classII"/>
    <property type="match status" value="1"/>
</dbReference>
<evidence type="ECO:0000256" key="9">
    <source>
        <dbReference type="HAMAP-Rule" id="MF_00219"/>
    </source>
</evidence>
<dbReference type="PIRSF" id="PIRSF001237">
    <property type="entry name" value="DHOdimr"/>
    <property type="match status" value="1"/>
</dbReference>
<feature type="binding site" description="via carbamate group" evidence="9">
    <location>
        <position position="100"/>
    </location>
    <ligand>
        <name>Zn(2+)</name>
        <dbReference type="ChEBI" id="CHEBI:29105"/>
        <label>1</label>
    </ligand>
</feature>
<dbReference type="EMBL" id="CP015839">
    <property type="protein sequence ID" value="ANG63171.1"/>
    <property type="molecule type" value="Genomic_DNA"/>
</dbReference>
<comment type="function">
    <text evidence="1 9">Catalyzes the reversible cyclization of carbamoyl aspartate to dihydroorotate.</text>
</comment>
<dbReference type="PANTHER" id="PTHR43137">
    <property type="entry name" value="DIHYDROOROTASE"/>
    <property type="match status" value="1"/>
</dbReference>
<comment type="subunit">
    <text evidence="9">Homodimer.</text>
</comment>
<protein>
    <recommendedName>
        <fullName evidence="4 9">Dihydroorotase</fullName>
        <shortName evidence="9">DHOase</shortName>
        <ecNumber evidence="4 9">3.5.2.3</ecNumber>
    </recommendedName>
</protein>
<evidence type="ECO:0000256" key="5">
    <source>
        <dbReference type="ARBA" id="ARBA00022723"/>
    </source>
</evidence>
<keyword evidence="7 9" id="KW-0862">Zinc</keyword>
<feature type="binding site" evidence="9">
    <location>
        <position position="175"/>
    </location>
    <ligand>
        <name>Zn(2+)</name>
        <dbReference type="ChEBI" id="CHEBI:29105"/>
        <label>2</label>
    </ligand>
</feature>
<feature type="domain" description="Amidohydrolase-related" evidence="11">
    <location>
        <begin position="12"/>
        <end position="305"/>
    </location>
</feature>
<evidence type="ECO:0000256" key="2">
    <source>
        <dbReference type="ARBA" id="ARBA00004880"/>
    </source>
</evidence>
<comment type="similarity">
    <text evidence="3 9 10">Belongs to the metallo-dependent hydrolases superfamily. DHOase family. Class II DHOase subfamily.</text>
</comment>
<dbReference type="KEGG" id="mars:A8C75_12275"/>
<dbReference type="PROSITE" id="PS00482">
    <property type="entry name" value="DIHYDROOROTASE_1"/>
    <property type="match status" value="1"/>
</dbReference>
<dbReference type="GO" id="GO:0044205">
    <property type="term" value="P:'de novo' UMP biosynthetic process"/>
    <property type="evidence" value="ECO:0007669"/>
    <property type="project" value="UniProtKB-UniRule"/>
</dbReference>
<feature type="binding site" evidence="9">
    <location>
        <position position="137"/>
    </location>
    <ligand>
        <name>substrate</name>
    </ligand>
</feature>
<feature type="binding site" evidence="9">
    <location>
        <position position="220"/>
    </location>
    <ligand>
        <name>substrate</name>
    </ligand>
</feature>
<dbReference type="Pfam" id="PF01979">
    <property type="entry name" value="Amidohydro_1"/>
    <property type="match status" value="1"/>
</dbReference>
<dbReference type="AlphaFoldDB" id="A0A1A9EZT6"/>
<evidence type="ECO:0000313" key="13">
    <source>
        <dbReference type="Proteomes" id="UP000078070"/>
    </source>
</evidence>
<organism evidence="12 13">
    <name type="scientific">Marinobacterium aestuarii</name>
    <dbReference type="NCBI Taxonomy" id="1821621"/>
    <lineage>
        <taxon>Bacteria</taxon>
        <taxon>Pseudomonadati</taxon>
        <taxon>Pseudomonadota</taxon>
        <taxon>Gammaproteobacteria</taxon>
        <taxon>Oceanospirillales</taxon>
        <taxon>Oceanospirillaceae</taxon>
        <taxon>Marinobacterium</taxon>
    </lineage>
</organism>
<dbReference type="RefSeq" id="WP_067382655.1">
    <property type="nucleotide sequence ID" value="NZ_CP015839.1"/>
</dbReference>
<proteinExistence type="inferred from homology"/>
<evidence type="ECO:0000256" key="7">
    <source>
        <dbReference type="ARBA" id="ARBA00022833"/>
    </source>
</evidence>
<feature type="binding site" evidence="9">
    <location>
        <position position="264"/>
    </location>
    <ligand>
        <name>substrate</name>
    </ligand>
</feature>